<comment type="caution">
    <text evidence="1">The sequence shown here is derived from an EMBL/GenBank/DDBJ whole genome shotgun (WGS) entry which is preliminary data.</text>
</comment>
<organism evidence="1 2">
    <name type="scientific">Streptomyces kunmingensis</name>
    <dbReference type="NCBI Taxonomy" id="68225"/>
    <lineage>
        <taxon>Bacteria</taxon>
        <taxon>Bacillati</taxon>
        <taxon>Actinomycetota</taxon>
        <taxon>Actinomycetes</taxon>
        <taxon>Kitasatosporales</taxon>
        <taxon>Streptomycetaceae</taxon>
        <taxon>Streptomyces</taxon>
    </lineage>
</organism>
<dbReference type="EMBL" id="JAOZYB010000302">
    <property type="protein sequence ID" value="MEB3964033.1"/>
    <property type="molecule type" value="Genomic_DNA"/>
</dbReference>
<dbReference type="Proteomes" id="UP001352223">
    <property type="component" value="Unassembled WGS sequence"/>
</dbReference>
<proteinExistence type="predicted"/>
<evidence type="ECO:0000313" key="1">
    <source>
        <dbReference type="EMBL" id="MEB3964033.1"/>
    </source>
</evidence>
<keyword evidence="2" id="KW-1185">Reference proteome</keyword>
<dbReference type="RefSeq" id="WP_324771751.1">
    <property type="nucleotide sequence ID" value="NZ_BAAATS010000018.1"/>
</dbReference>
<accession>A0ABU6CH34</accession>
<evidence type="ECO:0000313" key="2">
    <source>
        <dbReference type="Proteomes" id="UP001352223"/>
    </source>
</evidence>
<sequence length="140" mass="14768">MSAAASPAPRTDDQLLEATDVESLLRYGLNPETREAFRPALSGDGAIAAAITLDRLGVLPRSVAYIAKIVRAGGVRYAAELAEPLPDPAAAEVLRGWLETAAQHTGADADGETLTARWLDAVAEIMGLRGETRQASRSSR</sequence>
<name>A0ABU6CH34_9ACTN</name>
<reference evidence="1 2" key="1">
    <citation type="submission" date="2022-10" db="EMBL/GenBank/DDBJ databases">
        <authorList>
            <person name="Xie J."/>
            <person name="Shen N."/>
        </authorList>
    </citation>
    <scope>NUCLEOTIDE SEQUENCE [LARGE SCALE GENOMIC DNA]</scope>
    <source>
        <strain evidence="1 2">DSM 41681</strain>
    </source>
</reference>
<gene>
    <name evidence="1" type="ORF">OKJ48_27895</name>
</gene>
<protein>
    <submittedName>
        <fullName evidence="1">Uncharacterized protein</fullName>
    </submittedName>
</protein>